<evidence type="ECO:0000313" key="2">
    <source>
        <dbReference type="EMBL" id="MBB6161551.1"/>
    </source>
</evidence>
<name>A0A7W9Y3X5_9HYPH</name>
<dbReference type="EMBL" id="JACHEG010000001">
    <property type="protein sequence ID" value="MBB6161551.1"/>
    <property type="molecule type" value="Genomic_DNA"/>
</dbReference>
<sequence length="85" mass="9440">MRRAVAIPVIACLVLGQPFPAFSLEPIPGSLIYPTQPKTKLKKAPIGSLLTHQFQSDGYSYSETYRIGPNREFQLLSRTKYGGID</sequence>
<proteinExistence type="predicted"/>
<feature type="chain" id="PRO_5030912784" evidence="1">
    <location>
        <begin position="24"/>
        <end position="85"/>
    </location>
</feature>
<reference evidence="2 3" key="1">
    <citation type="submission" date="2020-08" db="EMBL/GenBank/DDBJ databases">
        <title>Genomic Encyclopedia of Type Strains, Phase IV (KMG-IV): sequencing the most valuable type-strain genomes for metagenomic binning, comparative biology and taxonomic classification.</title>
        <authorList>
            <person name="Goeker M."/>
        </authorList>
    </citation>
    <scope>NUCLEOTIDE SEQUENCE [LARGE SCALE GENOMIC DNA]</scope>
    <source>
        <strain evidence="2 3">DSM 100734</strain>
    </source>
</reference>
<dbReference type="AlphaFoldDB" id="A0A7W9Y3X5"/>
<comment type="caution">
    <text evidence="2">The sequence shown here is derived from an EMBL/GenBank/DDBJ whole genome shotgun (WGS) entry which is preliminary data.</text>
</comment>
<dbReference type="Proteomes" id="UP000547879">
    <property type="component" value="Unassembled WGS sequence"/>
</dbReference>
<dbReference type="RefSeq" id="WP_183990719.1">
    <property type="nucleotide sequence ID" value="NZ_BMHW01000001.1"/>
</dbReference>
<feature type="signal peptide" evidence="1">
    <location>
        <begin position="1"/>
        <end position="23"/>
    </location>
</feature>
<accession>A0A7W9Y3X5</accession>
<protein>
    <submittedName>
        <fullName evidence="2">Uncharacterized protein</fullName>
    </submittedName>
</protein>
<organism evidence="2 3">
    <name type="scientific">Rhizobium wenxiniae</name>
    <dbReference type="NCBI Taxonomy" id="1737357"/>
    <lineage>
        <taxon>Bacteria</taxon>
        <taxon>Pseudomonadati</taxon>
        <taxon>Pseudomonadota</taxon>
        <taxon>Alphaproteobacteria</taxon>
        <taxon>Hyphomicrobiales</taxon>
        <taxon>Rhizobiaceae</taxon>
        <taxon>Rhizobium/Agrobacterium group</taxon>
        <taxon>Rhizobium</taxon>
    </lineage>
</organism>
<gene>
    <name evidence="2" type="ORF">HNQ72_001348</name>
</gene>
<evidence type="ECO:0000256" key="1">
    <source>
        <dbReference type="SAM" id="SignalP"/>
    </source>
</evidence>
<evidence type="ECO:0000313" key="3">
    <source>
        <dbReference type="Proteomes" id="UP000547879"/>
    </source>
</evidence>
<keyword evidence="1" id="KW-0732">Signal</keyword>
<keyword evidence="3" id="KW-1185">Reference proteome</keyword>